<name>X1EFB2_9ZZZZ</name>
<proteinExistence type="predicted"/>
<comment type="caution">
    <text evidence="1">The sequence shown here is derived from an EMBL/GenBank/DDBJ whole genome shotgun (WGS) entry which is preliminary data.</text>
</comment>
<organism evidence="1">
    <name type="scientific">marine sediment metagenome</name>
    <dbReference type="NCBI Taxonomy" id="412755"/>
    <lineage>
        <taxon>unclassified sequences</taxon>
        <taxon>metagenomes</taxon>
        <taxon>ecological metagenomes</taxon>
    </lineage>
</organism>
<sequence length="147" mass="16716">VTNKTNNDVDFYPQCALMTDTFQITFAGKTVTPAVFELIKKRHQRKYPYLELLEKVDNKLLPGEDNTTDIAVIWPDFDTKANSVKLFISGLSNETAVIDHPIAKDKAGKPIKVFLRKTLELSYDIAGDPALRARAKITYKGNRWIMR</sequence>
<protein>
    <submittedName>
        <fullName evidence="1">Uncharacterized protein</fullName>
    </submittedName>
</protein>
<accession>X1EFB2</accession>
<dbReference type="AlphaFoldDB" id="X1EFB2"/>
<reference evidence="1" key="1">
    <citation type="journal article" date="2014" name="Front. Microbiol.">
        <title>High frequency of phylogenetically diverse reductive dehalogenase-homologous genes in deep subseafloor sedimentary metagenomes.</title>
        <authorList>
            <person name="Kawai M."/>
            <person name="Futagami T."/>
            <person name="Toyoda A."/>
            <person name="Takaki Y."/>
            <person name="Nishi S."/>
            <person name="Hori S."/>
            <person name="Arai W."/>
            <person name="Tsubouchi T."/>
            <person name="Morono Y."/>
            <person name="Uchiyama I."/>
            <person name="Ito T."/>
            <person name="Fujiyama A."/>
            <person name="Inagaki F."/>
            <person name="Takami H."/>
        </authorList>
    </citation>
    <scope>NUCLEOTIDE SEQUENCE</scope>
    <source>
        <strain evidence="1">Expedition CK06-06</strain>
    </source>
</reference>
<feature type="non-terminal residue" evidence="1">
    <location>
        <position position="1"/>
    </location>
</feature>
<gene>
    <name evidence="1" type="ORF">S03H2_25024</name>
</gene>
<evidence type="ECO:0000313" key="1">
    <source>
        <dbReference type="EMBL" id="GAH31322.1"/>
    </source>
</evidence>
<dbReference type="EMBL" id="BARU01014053">
    <property type="protein sequence ID" value="GAH31322.1"/>
    <property type="molecule type" value="Genomic_DNA"/>
</dbReference>